<dbReference type="Gramene" id="KVI04133">
    <property type="protein sequence ID" value="KVI04133"/>
    <property type="gene ID" value="Ccrd_017550"/>
</dbReference>
<keyword evidence="3" id="KW-0560">Oxidoreductase</keyword>
<gene>
    <name evidence="5" type="ORF">Ccrd_017550</name>
</gene>
<dbReference type="PRINTS" id="PR00069">
    <property type="entry name" value="ALDKETRDTASE"/>
</dbReference>
<name>A0A103Y7V7_CYNCS</name>
<dbReference type="AlphaFoldDB" id="A0A103Y7V7"/>
<sequence>ITESEKKWRSHSTVDSKCPLSDWVYGVWRVKISKILSSMPSKSDIAISIVLVYSLFQSFCQLADYQNEVEVGEALAEAFKTGLVKREDLFVTTKLWNSDHGHVVEACKASLKKLQLDYLDLFLVHFPIATKHTGIGTTASALDEDGVLDIDTTISLETTWHAMEETDSLNISRFHINLVDDCNYDIYLTRDCLAYSKIKPAVNQIETHPYFQRESLVKFCQKHGIAITAHTPLGGSVANTEWFGSVSCLDDPDLKVSFPLFRNTIIIPKSSKSERLEENFKVFDFELSKEDMELIKNKDRKYRTNNPSKFWGIDLYA</sequence>
<organism evidence="5 6">
    <name type="scientific">Cynara cardunculus var. scolymus</name>
    <name type="common">Globe artichoke</name>
    <name type="synonym">Cynara scolymus</name>
    <dbReference type="NCBI Taxonomy" id="59895"/>
    <lineage>
        <taxon>Eukaryota</taxon>
        <taxon>Viridiplantae</taxon>
        <taxon>Streptophyta</taxon>
        <taxon>Embryophyta</taxon>
        <taxon>Tracheophyta</taxon>
        <taxon>Spermatophyta</taxon>
        <taxon>Magnoliopsida</taxon>
        <taxon>eudicotyledons</taxon>
        <taxon>Gunneridae</taxon>
        <taxon>Pentapetalae</taxon>
        <taxon>asterids</taxon>
        <taxon>campanulids</taxon>
        <taxon>Asterales</taxon>
        <taxon>Asteraceae</taxon>
        <taxon>Carduoideae</taxon>
        <taxon>Cardueae</taxon>
        <taxon>Carduinae</taxon>
        <taxon>Cynara</taxon>
    </lineage>
</organism>
<protein>
    <submittedName>
        <fullName evidence="5">Aldo/keto reductase</fullName>
    </submittedName>
</protein>
<dbReference type="OMA" id="MVNQIFL"/>
<dbReference type="InterPro" id="IPR023210">
    <property type="entry name" value="NADP_OxRdtase_dom"/>
</dbReference>
<evidence type="ECO:0000256" key="1">
    <source>
        <dbReference type="ARBA" id="ARBA00007905"/>
    </source>
</evidence>
<dbReference type="Gene3D" id="3.20.20.100">
    <property type="entry name" value="NADP-dependent oxidoreductase domain"/>
    <property type="match status" value="1"/>
</dbReference>
<reference evidence="5 6" key="1">
    <citation type="journal article" date="2016" name="Sci. Rep.">
        <title>The genome sequence of the outbreeding globe artichoke constructed de novo incorporating a phase-aware low-pass sequencing strategy of F1 progeny.</title>
        <authorList>
            <person name="Scaglione D."/>
            <person name="Reyes-Chin-Wo S."/>
            <person name="Acquadro A."/>
            <person name="Froenicke L."/>
            <person name="Portis E."/>
            <person name="Beitel C."/>
            <person name="Tirone M."/>
            <person name="Mauro R."/>
            <person name="Lo Monaco A."/>
            <person name="Mauromicale G."/>
            <person name="Faccioli P."/>
            <person name="Cattivelli L."/>
            <person name="Rieseberg L."/>
            <person name="Michelmore R."/>
            <person name="Lanteri S."/>
        </authorList>
    </citation>
    <scope>NUCLEOTIDE SEQUENCE [LARGE SCALE GENOMIC DNA]</scope>
    <source>
        <strain evidence="5">2C</strain>
    </source>
</reference>
<feature type="domain" description="NADP-dependent oxidoreductase" evidence="4">
    <location>
        <begin position="25"/>
        <end position="237"/>
    </location>
</feature>
<dbReference type="EMBL" id="LEKV01002305">
    <property type="protein sequence ID" value="KVI04133.1"/>
    <property type="molecule type" value="Genomic_DNA"/>
</dbReference>
<dbReference type="InterPro" id="IPR036812">
    <property type="entry name" value="NAD(P)_OxRdtase_dom_sf"/>
</dbReference>
<keyword evidence="2" id="KW-0521">NADP</keyword>
<feature type="non-terminal residue" evidence="5">
    <location>
        <position position="1"/>
    </location>
</feature>
<evidence type="ECO:0000313" key="5">
    <source>
        <dbReference type="EMBL" id="KVI04133.1"/>
    </source>
</evidence>
<dbReference type="InterPro" id="IPR018170">
    <property type="entry name" value="Aldo/ket_reductase_CS"/>
</dbReference>
<comment type="caution">
    <text evidence="5">The sequence shown here is derived from an EMBL/GenBank/DDBJ whole genome shotgun (WGS) entry which is preliminary data.</text>
</comment>
<proteinExistence type="inferred from homology"/>
<evidence type="ECO:0000313" key="6">
    <source>
        <dbReference type="Proteomes" id="UP000243975"/>
    </source>
</evidence>
<dbReference type="STRING" id="59895.A0A103Y7V7"/>
<dbReference type="SUPFAM" id="SSF51430">
    <property type="entry name" value="NAD(P)-linked oxidoreductase"/>
    <property type="match status" value="1"/>
</dbReference>
<accession>A0A103Y7V7</accession>
<keyword evidence="6" id="KW-1185">Reference proteome</keyword>
<evidence type="ECO:0000256" key="3">
    <source>
        <dbReference type="ARBA" id="ARBA00023002"/>
    </source>
</evidence>
<dbReference type="PANTHER" id="PTHR43827">
    <property type="entry name" value="2,5-DIKETO-D-GLUCONIC ACID REDUCTASE"/>
    <property type="match status" value="1"/>
</dbReference>
<dbReference type="PROSITE" id="PS00063">
    <property type="entry name" value="ALDOKETO_REDUCTASE_3"/>
    <property type="match status" value="1"/>
</dbReference>
<dbReference type="PANTHER" id="PTHR43827:SF3">
    <property type="entry name" value="NADP-DEPENDENT OXIDOREDUCTASE DOMAIN-CONTAINING PROTEIN"/>
    <property type="match status" value="1"/>
</dbReference>
<dbReference type="Proteomes" id="UP000243975">
    <property type="component" value="Unassembled WGS sequence"/>
</dbReference>
<evidence type="ECO:0000256" key="2">
    <source>
        <dbReference type="ARBA" id="ARBA00022857"/>
    </source>
</evidence>
<comment type="similarity">
    <text evidence="1">Belongs to the aldo/keto reductase family.</text>
</comment>
<dbReference type="Pfam" id="PF00248">
    <property type="entry name" value="Aldo_ket_red"/>
    <property type="match status" value="1"/>
</dbReference>
<evidence type="ECO:0000259" key="4">
    <source>
        <dbReference type="Pfam" id="PF00248"/>
    </source>
</evidence>
<dbReference type="GO" id="GO:0016616">
    <property type="term" value="F:oxidoreductase activity, acting on the CH-OH group of donors, NAD or NADP as acceptor"/>
    <property type="evidence" value="ECO:0007669"/>
    <property type="project" value="UniProtKB-ARBA"/>
</dbReference>
<dbReference type="InterPro" id="IPR020471">
    <property type="entry name" value="AKR"/>
</dbReference>